<feature type="region of interest" description="Disordered" evidence="18">
    <location>
        <begin position="563"/>
        <end position="624"/>
    </location>
</feature>
<dbReference type="FunFam" id="1.10.10.10:FF:000307">
    <property type="entry name" value="Crossover junction endonuclease MUS81"/>
    <property type="match status" value="1"/>
</dbReference>
<keyword evidence="13 17" id="KW-0234">DNA repair</keyword>
<dbReference type="CDD" id="cd20074">
    <property type="entry name" value="XPF_nuclease_Mus81"/>
    <property type="match status" value="1"/>
</dbReference>
<dbReference type="Gene3D" id="1.20.1250.20">
    <property type="entry name" value="MFS general substrate transporter like domains"/>
    <property type="match status" value="2"/>
</dbReference>
<evidence type="ECO:0000256" key="9">
    <source>
        <dbReference type="ARBA" id="ARBA00022763"/>
    </source>
</evidence>
<feature type="compositionally biased region" description="Acidic residues" evidence="18">
    <location>
        <begin position="903"/>
        <end position="916"/>
    </location>
</feature>
<keyword evidence="7 17" id="KW-0479">Metal-binding</keyword>
<dbReference type="InterPro" id="IPR011701">
    <property type="entry name" value="MFS"/>
</dbReference>
<dbReference type="OrthoDB" id="5963188at2759"/>
<feature type="transmembrane region" description="Helical" evidence="19">
    <location>
        <begin position="418"/>
        <end position="439"/>
    </location>
</feature>
<feature type="compositionally biased region" description="Basic and acidic residues" evidence="18">
    <location>
        <begin position="493"/>
        <end position="506"/>
    </location>
</feature>
<evidence type="ECO:0000256" key="13">
    <source>
        <dbReference type="ARBA" id="ARBA00023204"/>
    </source>
</evidence>
<feature type="region of interest" description="Disordered" evidence="18">
    <location>
        <begin position="71"/>
        <end position="90"/>
    </location>
</feature>
<dbReference type="InterPro" id="IPR036259">
    <property type="entry name" value="MFS_trans_sf"/>
</dbReference>
<feature type="domain" description="ERCC4" evidence="20">
    <location>
        <begin position="1052"/>
        <end position="1153"/>
    </location>
</feature>
<accession>A0A427YSG8</accession>
<dbReference type="Gene3D" id="3.40.50.10130">
    <property type="match status" value="1"/>
</dbReference>
<dbReference type="CDD" id="cd21036">
    <property type="entry name" value="WH_MUS81"/>
    <property type="match status" value="1"/>
</dbReference>
<feature type="transmembrane region" description="Helical" evidence="19">
    <location>
        <begin position="163"/>
        <end position="182"/>
    </location>
</feature>
<keyword evidence="15" id="KW-0469">Meiosis</keyword>
<evidence type="ECO:0000256" key="3">
    <source>
        <dbReference type="ARBA" id="ARBA00004141"/>
    </source>
</evidence>
<comment type="caution">
    <text evidence="21">The sequence shown here is derived from an EMBL/GenBank/DDBJ whole genome shotgun (WGS) entry which is preliminary data.</text>
</comment>
<evidence type="ECO:0000256" key="1">
    <source>
        <dbReference type="ARBA" id="ARBA00001946"/>
    </source>
</evidence>
<evidence type="ECO:0000313" key="21">
    <source>
        <dbReference type="EMBL" id="RSH93976.1"/>
    </source>
</evidence>
<dbReference type="GO" id="GO:0006308">
    <property type="term" value="P:DNA catabolic process"/>
    <property type="evidence" value="ECO:0007669"/>
    <property type="project" value="UniProtKB-UniRule"/>
</dbReference>
<evidence type="ECO:0000259" key="20">
    <source>
        <dbReference type="SMART" id="SM00891"/>
    </source>
</evidence>
<comment type="function">
    <text evidence="16 17">Interacts with EME1 to form a DNA structure-specific endonuclease with substrate preference for branched DNA structures with a 5'-end at the branch nick. Typical substrates include 3'-flap structures, D-loops, replication forks and nicked Holliday junctions. May be required in mitosis for the processing of stalled or collapsed replication fork intermediates. May be required in meiosis for the repair of meiosis-specific double strand breaks subsequent to single-end invasion (SEI).</text>
</comment>
<feature type="compositionally biased region" description="Basic and acidic residues" evidence="18">
    <location>
        <begin position="570"/>
        <end position="579"/>
    </location>
</feature>
<feature type="transmembrane region" description="Helical" evidence="19">
    <location>
        <begin position="135"/>
        <end position="157"/>
    </location>
</feature>
<feature type="transmembrane region" description="Helical" evidence="19">
    <location>
        <begin position="296"/>
        <end position="315"/>
    </location>
</feature>
<dbReference type="GO" id="GO:0022857">
    <property type="term" value="F:transmembrane transporter activity"/>
    <property type="evidence" value="ECO:0007669"/>
    <property type="project" value="InterPro"/>
</dbReference>
<dbReference type="Pfam" id="PF14716">
    <property type="entry name" value="HHH_8"/>
    <property type="match status" value="1"/>
</dbReference>
<evidence type="ECO:0000256" key="8">
    <source>
        <dbReference type="ARBA" id="ARBA00022759"/>
    </source>
</evidence>
<dbReference type="GO" id="GO:0000727">
    <property type="term" value="P:double-strand break repair via break-induced replication"/>
    <property type="evidence" value="ECO:0007669"/>
    <property type="project" value="UniProtKB-UniRule"/>
</dbReference>
<dbReference type="InterPro" id="IPR042530">
    <property type="entry name" value="EME1/EME2_C"/>
</dbReference>
<feature type="transmembrane region" description="Helical" evidence="19">
    <location>
        <begin position="94"/>
        <end position="123"/>
    </location>
</feature>
<evidence type="ECO:0000256" key="14">
    <source>
        <dbReference type="ARBA" id="ARBA00023242"/>
    </source>
</evidence>
<comment type="cofactor">
    <cofactor evidence="1 17">
        <name>Mg(2+)</name>
        <dbReference type="ChEBI" id="CHEBI:18420"/>
    </cofactor>
</comment>
<evidence type="ECO:0000256" key="16">
    <source>
        <dbReference type="ARBA" id="ARBA00058015"/>
    </source>
</evidence>
<dbReference type="STRING" id="1890683.A0A427YSG8"/>
<dbReference type="PANTHER" id="PTHR13451:SF0">
    <property type="entry name" value="CROSSOVER JUNCTION ENDONUCLEASE MUS81"/>
    <property type="match status" value="1"/>
</dbReference>
<dbReference type="InterPro" id="IPR033309">
    <property type="entry name" value="Mus81"/>
</dbReference>
<evidence type="ECO:0000256" key="5">
    <source>
        <dbReference type="ARBA" id="ARBA00017114"/>
    </source>
</evidence>
<dbReference type="InterPro" id="IPR036388">
    <property type="entry name" value="WH-like_DNA-bd_sf"/>
</dbReference>
<reference evidence="21 22" key="1">
    <citation type="submission" date="2018-11" db="EMBL/GenBank/DDBJ databases">
        <title>Genome sequence of Saitozyma podzolica DSM 27192.</title>
        <authorList>
            <person name="Aliyu H."/>
            <person name="Gorte O."/>
            <person name="Ochsenreither K."/>
        </authorList>
    </citation>
    <scope>NUCLEOTIDE SEQUENCE [LARGE SCALE GENOMIC DNA]</scope>
    <source>
        <strain evidence="21 22">DSM 27192</strain>
    </source>
</reference>
<dbReference type="GO" id="GO:0003677">
    <property type="term" value="F:DNA binding"/>
    <property type="evidence" value="ECO:0007669"/>
    <property type="project" value="UniProtKB-UniRule"/>
</dbReference>
<keyword evidence="12 17" id="KW-0233">DNA recombination</keyword>
<keyword evidence="11 17" id="KW-0460">Magnesium</keyword>
<keyword evidence="9 17" id="KW-0227">DNA damage</keyword>
<evidence type="ECO:0000256" key="17">
    <source>
        <dbReference type="RuleBase" id="RU369042"/>
    </source>
</evidence>
<keyword evidence="10 17" id="KW-0378">Hydrolase</keyword>
<feature type="region of interest" description="Disordered" evidence="18">
    <location>
        <begin position="878"/>
        <end position="929"/>
    </location>
</feature>
<dbReference type="InterPro" id="IPR011335">
    <property type="entry name" value="Restrct_endonuc-II-like"/>
</dbReference>
<dbReference type="GO" id="GO:0005634">
    <property type="term" value="C:nucleus"/>
    <property type="evidence" value="ECO:0007669"/>
    <property type="project" value="UniProtKB-SubCell"/>
</dbReference>
<evidence type="ECO:0000256" key="15">
    <source>
        <dbReference type="ARBA" id="ARBA00023254"/>
    </source>
</evidence>
<keyword evidence="19" id="KW-0472">Membrane</keyword>
<feature type="transmembrane region" description="Helical" evidence="19">
    <location>
        <begin position="222"/>
        <end position="241"/>
    </location>
</feature>
<dbReference type="Gene3D" id="1.10.10.10">
    <property type="entry name" value="Winged helix-like DNA-binding domain superfamily/Winged helix DNA-binding domain"/>
    <property type="match status" value="1"/>
</dbReference>
<feature type="compositionally biased region" description="Polar residues" evidence="18">
    <location>
        <begin position="981"/>
        <end position="994"/>
    </location>
</feature>
<dbReference type="SMART" id="SM00891">
    <property type="entry name" value="ERCC4"/>
    <property type="match status" value="1"/>
</dbReference>
<evidence type="ECO:0000256" key="12">
    <source>
        <dbReference type="ARBA" id="ARBA00023172"/>
    </source>
</evidence>
<dbReference type="Proteomes" id="UP000279259">
    <property type="component" value="Unassembled WGS sequence"/>
</dbReference>
<evidence type="ECO:0000256" key="19">
    <source>
        <dbReference type="SAM" id="Phobius"/>
    </source>
</evidence>
<dbReference type="EC" id="3.1.22.-" evidence="17"/>
<dbReference type="Pfam" id="PF02732">
    <property type="entry name" value="ERCC4"/>
    <property type="match status" value="1"/>
</dbReference>
<feature type="region of interest" description="Disordered" evidence="18">
    <location>
        <begin position="1"/>
        <end position="57"/>
    </location>
</feature>
<evidence type="ECO:0000256" key="10">
    <source>
        <dbReference type="ARBA" id="ARBA00022801"/>
    </source>
</evidence>
<feature type="region of interest" description="Disordered" evidence="18">
    <location>
        <begin position="481"/>
        <end position="506"/>
    </location>
</feature>
<evidence type="ECO:0000256" key="7">
    <source>
        <dbReference type="ARBA" id="ARBA00022723"/>
    </source>
</evidence>
<name>A0A427YSG8_9TREE</name>
<keyword evidence="6 17" id="KW-0540">Nuclease</keyword>
<dbReference type="FunFam" id="3.40.50.10130:FF:000005">
    <property type="entry name" value="crossover junction endonuclease MUS81 isoform X1"/>
    <property type="match status" value="1"/>
</dbReference>
<feature type="region of interest" description="Disordered" evidence="18">
    <location>
        <begin position="1299"/>
        <end position="1339"/>
    </location>
</feature>
<dbReference type="GO" id="GO:0008821">
    <property type="term" value="F:crossover junction DNA endonuclease activity"/>
    <property type="evidence" value="ECO:0007669"/>
    <property type="project" value="UniProtKB-UniRule"/>
</dbReference>
<evidence type="ECO:0000256" key="6">
    <source>
        <dbReference type="ARBA" id="ARBA00022722"/>
    </source>
</evidence>
<dbReference type="PANTHER" id="PTHR13451">
    <property type="entry name" value="CLASS II CROSSOVER JUNCTION ENDONUCLEASE MUS81"/>
    <property type="match status" value="1"/>
</dbReference>
<dbReference type="InterPro" id="IPR027421">
    <property type="entry name" value="DNA_pol_lamdba_lyase_dom_sf"/>
</dbReference>
<evidence type="ECO:0000256" key="4">
    <source>
        <dbReference type="ARBA" id="ARBA00010015"/>
    </source>
</evidence>
<dbReference type="Pfam" id="PF21136">
    <property type="entry name" value="WHD_MUS81"/>
    <property type="match status" value="1"/>
</dbReference>
<dbReference type="CDD" id="cd17352">
    <property type="entry name" value="MFS_MCT_SLC16"/>
    <property type="match status" value="1"/>
</dbReference>
<keyword evidence="14 17" id="KW-0539">Nucleus</keyword>
<dbReference type="InterPro" id="IPR047416">
    <property type="entry name" value="XPF_nuclease_Mus81"/>
</dbReference>
<evidence type="ECO:0000256" key="18">
    <source>
        <dbReference type="SAM" id="MobiDB-lite"/>
    </source>
</evidence>
<keyword evidence="19" id="KW-1133">Transmembrane helix</keyword>
<dbReference type="GO" id="GO:0048476">
    <property type="term" value="C:Holliday junction resolvase complex"/>
    <property type="evidence" value="ECO:0007669"/>
    <property type="project" value="UniProtKB-UniRule"/>
</dbReference>
<dbReference type="SUPFAM" id="SSF103473">
    <property type="entry name" value="MFS general substrate transporter"/>
    <property type="match status" value="1"/>
</dbReference>
<comment type="similarity">
    <text evidence="4 17">Belongs to the XPF family.</text>
</comment>
<evidence type="ECO:0000256" key="11">
    <source>
        <dbReference type="ARBA" id="ARBA00022842"/>
    </source>
</evidence>
<dbReference type="GO" id="GO:0016020">
    <property type="term" value="C:membrane"/>
    <property type="evidence" value="ECO:0007669"/>
    <property type="project" value="UniProtKB-SubCell"/>
</dbReference>
<dbReference type="InterPro" id="IPR010996">
    <property type="entry name" value="HHH_MUS81"/>
</dbReference>
<dbReference type="InterPro" id="IPR006166">
    <property type="entry name" value="ERCC4_domain"/>
</dbReference>
<dbReference type="GO" id="GO:0000712">
    <property type="term" value="P:resolution of meiotic recombination intermediates"/>
    <property type="evidence" value="ECO:0007669"/>
    <property type="project" value="TreeGrafter"/>
</dbReference>
<feature type="transmembrane region" description="Helical" evidence="19">
    <location>
        <begin position="451"/>
        <end position="475"/>
    </location>
</feature>
<feature type="transmembrane region" description="Helical" evidence="19">
    <location>
        <begin position="253"/>
        <end position="272"/>
    </location>
</feature>
<sequence>MSSEAGPSNPRRPVTPTISPPPQHHHHLGLEPILSHLSTRSPPPRNDGFDNFPAYLPSDPVELERRLTEDPDVTRQMAMDDQDVGPPPDGGREAWSVVASCFLVSFCVYGFVTCFGQLEVYYLAHQLEGYSKSTVSWIASVMLTVTFGGSAPVGRYFDAHGARLLVIVGTTLNVGSLIANAFCKEYYQFMLAHLLFGISGALLWAPSTAVVGHWFLRKRGTASGIAVCGSGLGGIIYPIMLRSLFERIGFRDTMCVIAGMNAALMLPSWFYLRARLPPRTPPPLRALRGPWKERRYVFLVLGSMITFMNWPSPFFNAPVLASSNHVSSITTNYSITFLQIGSFLGRGSSGFLADKLGVWNVFITMAAGCGISILGFWTGYPLPEPVIVIGLVLYGYTSGAWITLVAPSTGAISPVKELGMRVGMLWSIAAIAVLAGPVACGQLVTMDNNKFTYAGIFCGVSFLVGSMLTIAPRAIEKVQSMRPSRTGTVQDGDAEKDKLRDSAREKGSKSFETFSKACKSLSACPVTYPRPRDLVVLQGIGPKIASVLETRYLEYCQENGLPLPGSPEIGRADPPEPKTKSRARAAPTDTNAAVEDDEDSSTPAPPPPTKKRKPSAPRAPKAYIPQRGSGGYGILLALVLAIDNPLRNTQVFLTKGEVIRSGQPYSDASYEHSEKGTYFTAWSSMKTLVNKGYVYVTGNPHKYCLTEEGYEVACAIRSLRPEFAHIERHPFLHEPAPDIPWAGIPASRLPSVIVNTNGEAGPSSHRIQASVAARPDLSVRSEKFRFWYINSVGSRVETMSSAVIRLDPDEFVNLRKVEFRAEQRSHAFAKQLKLVDNIASVRDSSGKATLFGFILEEGAPPTCSKFDDAVEDEVRDRALAPRTAGSPMQNGIGSKQRLHDPMILDDDGDGDGDGDGNADSMPTVMTNQHHSPLKSLFKSDLVSPAASPLARTTSAPFPSIRTDDTGEMRSLEAQAAARRSGLTSAGPSRAQSASADLALPSKPSRPAPRLSSHIPAPTPLLDPSDQPAEPANLPDFDPSDAIIFPRGSYEIVLVVDTREVESKSNRDKIAEALEAKGVKVETRALRLGDMCWIARRLDGLGGEEDECVLDYVAERKRLDDLCISIKDGRYSEQCFRLSNSCIKHIYYIVEDWQVAERMTYDGLQIMTAKSQIQVHNRFFLKETHKLAETIDFLATMTDVIIERHLRSDLRVIPTRYLSRSSYAALQAHLVKTCPGERYLTSFQAYQELNDKNASKTLREKFARMLLCVKGMSAERVSAVLDVWETPRAMWEGLKRRLEEGELGDGDQEETLRNEESQGRSTPGIAETANKKAKKSKGKARGPDLFFADVVQGEGRRKIGDALSKEVSRARRGRSQLVRR</sequence>
<keyword evidence="22" id="KW-1185">Reference proteome</keyword>
<feature type="transmembrane region" description="Helical" evidence="19">
    <location>
        <begin position="194"/>
        <end position="216"/>
    </location>
</feature>
<proteinExistence type="inferred from homology"/>
<dbReference type="SUPFAM" id="SSF52980">
    <property type="entry name" value="Restriction endonuclease-like"/>
    <property type="match status" value="1"/>
</dbReference>
<dbReference type="InterPro" id="IPR047417">
    <property type="entry name" value="WHD_MUS81"/>
</dbReference>
<keyword evidence="19" id="KW-0812">Transmembrane</keyword>
<organism evidence="21 22">
    <name type="scientific">Saitozyma podzolica</name>
    <dbReference type="NCBI Taxonomy" id="1890683"/>
    <lineage>
        <taxon>Eukaryota</taxon>
        <taxon>Fungi</taxon>
        <taxon>Dikarya</taxon>
        <taxon>Basidiomycota</taxon>
        <taxon>Agaricomycotina</taxon>
        <taxon>Tremellomycetes</taxon>
        <taxon>Tremellales</taxon>
        <taxon>Trimorphomycetaceae</taxon>
        <taxon>Saitozyma</taxon>
    </lineage>
</organism>
<dbReference type="Gene3D" id="1.10.150.110">
    <property type="entry name" value="DNA polymerase beta, N-terminal domain-like"/>
    <property type="match status" value="1"/>
</dbReference>
<feature type="region of interest" description="Disordered" evidence="18">
    <location>
        <begin position="972"/>
        <end position="1039"/>
    </location>
</feature>
<keyword evidence="8 17" id="KW-0255">Endonuclease</keyword>
<comment type="subcellular location">
    <subcellularLocation>
        <location evidence="3">Membrane</location>
        <topology evidence="3">Multi-pass membrane protein</topology>
    </subcellularLocation>
    <subcellularLocation>
        <location evidence="2 17">Nucleus</location>
    </subcellularLocation>
</comment>
<protein>
    <recommendedName>
        <fullName evidence="5 17">Crossover junction endonuclease MUS81</fullName>
        <ecNumber evidence="17">3.1.22.-</ecNumber>
    </recommendedName>
</protein>
<evidence type="ECO:0000313" key="22">
    <source>
        <dbReference type="Proteomes" id="UP000279259"/>
    </source>
</evidence>
<dbReference type="GO" id="GO:0048257">
    <property type="term" value="F:3'-flap endonuclease activity"/>
    <property type="evidence" value="ECO:0007669"/>
    <property type="project" value="TreeGrafter"/>
</dbReference>
<feature type="transmembrane region" description="Helical" evidence="19">
    <location>
        <begin position="356"/>
        <end position="380"/>
    </location>
</feature>
<feature type="transmembrane region" description="Helical" evidence="19">
    <location>
        <begin position="386"/>
        <end position="406"/>
    </location>
</feature>
<dbReference type="Gene3D" id="1.10.150.670">
    <property type="entry name" value="Crossover junction endonuclease EME1, DNA-binding domain"/>
    <property type="match status" value="1"/>
</dbReference>
<dbReference type="GO" id="GO:0031573">
    <property type="term" value="P:mitotic intra-S DNA damage checkpoint signaling"/>
    <property type="evidence" value="ECO:0007669"/>
    <property type="project" value="TreeGrafter"/>
</dbReference>
<comment type="subunit">
    <text evidence="17">Interacts with EME1.</text>
</comment>
<dbReference type="EMBL" id="RSCD01000003">
    <property type="protein sequence ID" value="RSH93976.1"/>
    <property type="molecule type" value="Genomic_DNA"/>
</dbReference>
<dbReference type="GO" id="GO:0046872">
    <property type="term" value="F:metal ion binding"/>
    <property type="evidence" value="ECO:0007669"/>
    <property type="project" value="UniProtKB-UniRule"/>
</dbReference>
<feature type="compositionally biased region" description="Basic residues" evidence="18">
    <location>
        <begin position="1330"/>
        <end position="1339"/>
    </location>
</feature>
<evidence type="ECO:0000256" key="2">
    <source>
        <dbReference type="ARBA" id="ARBA00004123"/>
    </source>
</evidence>
<gene>
    <name evidence="21" type="primary">MUS81</name>
    <name evidence="21" type="ORF">EHS25_006629</name>
</gene>
<dbReference type="Pfam" id="PF07690">
    <property type="entry name" value="MFS_1"/>
    <property type="match status" value="1"/>
</dbReference>